<sequence length="130" mass="15031">MNREIKSLLRILIKNIMLTLAIIIFAMFLIGHAILGVIFSLGLLVATTNFVLSGIIIEKTIKSKKKFVKYIFPFSYILRIITVVIIAYPFIYNIEELLAYILGFISFFIMLIITWLKMQRGVSKWSHTNL</sequence>
<organism evidence="7 8">
    <name type="scientific">Clostridium hominis</name>
    <dbReference type="NCBI Taxonomy" id="2763036"/>
    <lineage>
        <taxon>Bacteria</taxon>
        <taxon>Bacillati</taxon>
        <taxon>Bacillota</taxon>
        <taxon>Clostridia</taxon>
        <taxon>Eubacteriales</taxon>
        <taxon>Clostridiaceae</taxon>
        <taxon>Clostridium</taxon>
    </lineage>
</organism>
<evidence type="ECO:0000256" key="4">
    <source>
        <dbReference type="ARBA" id="ARBA00022989"/>
    </source>
</evidence>
<feature type="transmembrane region" description="Helical" evidence="6">
    <location>
        <begin position="70"/>
        <end position="91"/>
    </location>
</feature>
<evidence type="ECO:0000256" key="5">
    <source>
        <dbReference type="ARBA" id="ARBA00023136"/>
    </source>
</evidence>
<dbReference type="Pfam" id="PF03899">
    <property type="entry name" value="ATP-synt_I"/>
    <property type="match status" value="1"/>
</dbReference>
<gene>
    <name evidence="7" type="ORF">H8S20_14985</name>
</gene>
<dbReference type="InterPro" id="IPR005598">
    <property type="entry name" value="ATP_synth_I"/>
</dbReference>
<evidence type="ECO:0000313" key="7">
    <source>
        <dbReference type="EMBL" id="MBC5630167.1"/>
    </source>
</evidence>
<dbReference type="EMBL" id="JACOOO010000035">
    <property type="protein sequence ID" value="MBC5630167.1"/>
    <property type="molecule type" value="Genomic_DNA"/>
</dbReference>
<feature type="transmembrane region" description="Helical" evidence="6">
    <location>
        <begin position="97"/>
        <end position="116"/>
    </location>
</feature>
<accession>A0ABR7DFG1</accession>
<feature type="transmembrane region" description="Helical" evidence="6">
    <location>
        <begin position="12"/>
        <end position="31"/>
    </location>
</feature>
<name>A0ABR7DFG1_9CLOT</name>
<protein>
    <recommendedName>
        <fullName evidence="9">ATP synthase subunit I</fullName>
    </recommendedName>
</protein>
<dbReference type="Proteomes" id="UP000596929">
    <property type="component" value="Unassembled WGS sequence"/>
</dbReference>
<evidence type="ECO:0000256" key="1">
    <source>
        <dbReference type="ARBA" id="ARBA00004651"/>
    </source>
</evidence>
<reference evidence="7 8" key="1">
    <citation type="submission" date="2020-08" db="EMBL/GenBank/DDBJ databases">
        <title>Genome public.</title>
        <authorList>
            <person name="Liu C."/>
            <person name="Sun Q."/>
        </authorList>
    </citation>
    <scope>NUCLEOTIDE SEQUENCE [LARGE SCALE GENOMIC DNA]</scope>
    <source>
        <strain evidence="7 8">NSJ-6</strain>
    </source>
</reference>
<proteinExistence type="predicted"/>
<comment type="caution">
    <text evidence="7">The sequence shown here is derived from an EMBL/GenBank/DDBJ whole genome shotgun (WGS) entry which is preliminary data.</text>
</comment>
<evidence type="ECO:0008006" key="9">
    <source>
        <dbReference type="Google" id="ProtNLM"/>
    </source>
</evidence>
<keyword evidence="4 6" id="KW-1133">Transmembrane helix</keyword>
<evidence type="ECO:0000256" key="6">
    <source>
        <dbReference type="SAM" id="Phobius"/>
    </source>
</evidence>
<keyword evidence="8" id="KW-1185">Reference proteome</keyword>
<keyword evidence="5 6" id="KW-0472">Membrane</keyword>
<dbReference type="RefSeq" id="WP_186860597.1">
    <property type="nucleotide sequence ID" value="NZ_JACOOO010000035.1"/>
</dbReference>
<evidence type="ECO:0000313" key="8">
    <source>
        <dbReference type="Proteomes" id="UP000596929"/>
    </source>
</evidence>
<keyword evidence="3 6" id="KW-0812">Transmembrane</keyword>
<keyword evidence="2" id="KW-1003">Cell membrane</keyword>
<evidence type="ECO:0000256" key="2">
    <source>
        <dbReference type="ARBA" id="ARBA00022475"/>
    </source>
</evidence>
<feature type="transmembrane region" description="Helical" evidence="6">
    <location>
        <begin position="37"/>
        <end position="58"/>
    </location>
</feature>
<comment type="subcellular location">
    <subcellularLocation>
        <location evidence="1">Cell membrane</location>
        <topology evidence="1">Multi-pass membrane protein</topology>
    </subcellularLocation>
</comment>
<evidence type="ECO:0000256" key="3">
    <source>
        <dbReference type="ARBA" id="ARBA00022692"/>
    </source>
</evidence>